<sequence>MMRTDPFEGDRHLSDALRFLAARGFLIEVVEDGHKTWFWFEGRETDRFNILAVAYMLGMERPEKRS</sequence>
<gene>
    <name evidence="1" type="ORF">DK389_22170</name>
</gene>
<accession>A0A2U8WBM3</accession>
<protein>
    <recommendedName>
        <fullName evidence="3">DUF5659 domain-containing protein</fullName>
    </recommendedName>
</protein>
<dbReference type="EMBL" id="CP029550">
    <property type="protein sequence ID" value="AWN42716.1"/>
    <property type="molecule type" value="Genomic_DNA"/>
</dbReference>
<evidence type="ECO:0008006" key="3">
    <source>
        <dbReference type="Google" id="ProtNLM"/>
    </source>
</evidence>
<keyword evidence="2" id="KW-1185">Reference proteome</keyword>
<evidence type="ECO:0000313" key="2">
    <source>
        <dbReference type="Proteomes" id="UP000245926"/>
    </source>
</evidence>
<dbReference type="Proteomes" id="UP000245926">
    <property type="component" value="Chromosome"/>
</dbReference>
<evidence type="ECO:0000313" key="1">
    <source>
        <dbReference type="EMBL" id="AWN42716.1"/>
    </source>
</evidence>
<dbReference type="AlphaFoldDB" id="A0A2U8WBM3"/>
<proteinExistence type="predicted"/>
<reference evidence="2" key="1">
    <citation type="submission" date="2018-05" db="EMBL/GenBank/DDBJ databases">
        <title>Complete Genome Sequence of Methylobacterium sp. 17SD2-17.</title>
        <authorList>
            <person name="Srinivasan S."/>
        </authorList>
    </citation>
    <scope>NUCLEOTIDE SEQUENCE [LARGE SCALE GENOMIC DNA]</scope>
    <source>
        <strain evidence="2">17SD2-17</strain>
    </source>
</reference>
<name>A0A2U8WBM3_9HYPH</name>
<dbReference type="KEGG" id="mets:DK389_22170"/>
<organism evidence="1 2">
    <name type="scientific">Methylobacterium durans</name>
    <dbReference type="NCBI Taxonomy" id="2202825"/>
    <lineage>
        <taxon>Bacteria</taxon>
        <taxon>Pseudomonadati</taxon>
        <taxon>Pseudomonadota</taxon>
        <taxon>Alphaproteobacteria</taxon>
        <taxon>Hyphomicrobiales</taxon>
        <taxon>Methylobacteriaceae</taxon>
        <taxon>Methylobacterium</taxon>
    </lineage>
</organism>